<evidence type="ECO:0000256" key="6">
    <source>
        <dbReference type="ARBA" id="ARBA00022859"/>
    </source>
</evidence>
<evidence type="ECO:0000259" key="9">
    <source>
        <dbReference type="PROSITE" id="PS51981"/>
    </source>
</evidence>
<feature type="chain" id="PRO_5043272345" evidence="8">
    <location>
        <begin position="19"/>
        <end position="3104"/>
    </location>
</feature>
<evidence type="ECO:0000256" key="4">
    <source>
        <dbReference type="ARBA" id="ARBA00022771"/>
    </source>
</evidence>
<keyword evidence="2" id="KW-0963">Cytoplasm</keyword>
<evidence type="ECO:0000313" key="11">
    <source>
        <dbReference type="EMBL" id="CAL1142359.1"/>
    </source>
</evidence>
<dbReference type="EMBL" id="CAMXCT030001322">
    <property type="protein sequence ID" value="CAL4776296.1"/>
    <property type="molecule type" value="Genomic_DNA"/>
</dbReference>
<dbReference type="InterPro" id="IPR031248">
    <property type="entry name" value="RNF213"/>
</dbReference>
<dbReference type="PANTHER" id="PTHR22605:SF1">
    <property type="entry name" value="RZ-TYPE DOMAIN-CONTAINING PROTEIN"/>
    <property type="match status" value="1"/>
</dbReference>
<keyword evidence="13" id="KW-1185">Reference proteome</keyword>
<evidence type="ECO:0000256" key="5">
    <source>
        <dbReference type="ARBA" id="ARBA00022833"/>
    </source>
</evidence>
<proteinExistence type="predicted"/>
<keyword evidence="5" id="KW-0862">Zinc</keyword>
<dbReference type="EMBL" id="CAMXCT020001322">
    <property type="protein sequence ID" value="CAL1142359.1"/>
    <property type="molecule type" value="Genomic_DNA"/>
</dbReference>
<evidence type="ECO:0000256" key="1">
    <source>
        <dbReference type="ARBA" id="ARBA00004496"/>
    </source>
</evidence>
<evidence type="ECO:0000256" key="8">
    <source>
        <dbReference type="SAM" id="SignalP"/>
    </source>
</evidence>
<protein>
    <submittedName>
        <fullName evidence="12">Uncharacterized protein LOC116289321</fullName>
    </submittedName>
</protein>
<comment type="caution">
    <text evidence="10">The sequence shown here is derived from an EMBL/GenBank/DDBJ whole genome shotgun (WGS) entry which is preliminary data.</text>
</comment>
<dbReference type="GO" id="GO:0005737">
    <property type="term" value="C:cytoplasm"/>
    <property type="evidence" value="ECO:0007669"/>
    <property type="project" value="UniProtKB-SubCell"/>
</dbReference>
<organism evidence="10">
    <name type="scientific">Cladocopium goreaui</name>
    <dbReference type="NCBI Taxonomy" id="2562237"/>
    <lineage>
        <taxon>Eukaryota</taxon>
        <taxon>Sar</taxon>
        <taxon>Alveolata</taxon>
        <taxon>Dinophyceae</taxon>
        <taxon>Suessiales</taxon>
        <taxon>Symbiodiniaceae</taxon>
        <taxon>Cladocopium</taxon>
    </lineage>
</organism>
<keyword evidence="3" id="KW-0479">Metal-binding</keyword>
<feature type="signal peptide" evidence="8">
    <location>
        <begin position="1"/>
        <end position="18"/>
    </location>
</feature>
<keyword evidence="4" id="KW-0863">Zinc-finger</keyword>
<reference evidence="11" key="2">
    <citation type="submission" date="2024-04" db="EMBL/GenBank/DDBJ databases">
        <authorList>
            <person name="Chen Y."/>
            <person name="Shah S."/>
            <person name="Dougan E. K."/>
            <person name="Thang M."/>
            <person name="Chan C."/>
        </authorList>
    </citation>
    <scope>NUCLEOTIDE SEQUENCE [LARGE SCALE GENOMIC DNA]</scope>
</reference>
<sequence>MLLLELLLFRCVFDPERSEWTRLPARTKIFVEVANSIKISHGAGAAGAAGASTQLMFLSAPILQAMPEQLKVDPHFPFAFDPVDFHPEVAANTACDFAIAGAALLLRQRLQRLVGWQDDAVFKFLPDGSIVAGDHVRLLQELSGEVNEAAQRALQDAWLRGIGVEADREPPVLSKATVMAFLTFLANWTRNWAFHAFHFEQQLEGVSGVDIHGTFVPVLKAMIGMAAAMCLRSSAAEAQEQQQAHKTFRTSEDQRASSPASLSEAMAARVVDGRTSASTVWAFNTGGSLRFIGNSSEVPAALKHLWKTVRDQTRQAFPEPLTNLGIASQENLRSLLLEVMSGHGLTPEELKETFKGFVLTRDNMIKLVDVAERLRAKLLCILMGEVLLRLTTRLLGAETLDEQQVHAGTTEKQILDAVDAAEERARVRQAGLKDGSAEQMVVQFWDEINTCPHQPLFKQILVDRINPRTGQAIHSSLRFVAACNPWRLASQGSVLSVGFESPVCKDDRLAGLAYRVHPLPESLFVHLSSFGQLTSEAEVEYVKEMASQPPRLLDPDDQPLTAPPVSVEMRSHVASICLVLHNFFRALGSCVSLRDPTRLLRIWGFIRWEMEQRDSIMHFDGRQMSPQAELVSMVLAIHLAYELRLSEFKLRQQLLQSLFEPSSELSKLFQKHFPGECKDGPEGIEIWRRIVMEEQNYWLNAIDVPDNVAKVRALRENIYAELICSLTRTPILVLGKPGCSKSLTVSLLITAMTNPHAKQLLHLASFIVQPHQGNRQSTSSSLLQVFDRARARQIKLRELKNRKTRPLALVLLDEVGLAEQSPHNPLKVLHARLEPRRLEDAVSVIAISNWELDRSKLSRALVLACPPPSHADLRETALAIIRAYLDHETHIRNQLMASLEPMAKAFMEILKNQRPADFHGLRDWYGLCSFAARLLLAADVQMGLSSEEVQQGALMGGVSRSLSEEATRLVKLCHEKQLKFVPAVWALQLAVLNNVSGHDDSESLDKMVESLSKPQTGSEGMDGVPLLSDIYPEVLRASKRLDSLLGDVDGRHIMVITDSPGPVIAWIQHRAPLIGNWNPESLVGSPLEHDKVSTDIYAQSMIQAAIVSMAQERRLLILHNVDPIYAALYDVFNSNYSRASGPNSQRYCRIAREGFCNPRCAVADQFKTVLVVTRKRAAQYEAALLNRFAKLEVEQSDLLPEPEEVWDFEDQVKRMCPAFHGRYGEQATDVVAACPMDSAQPGLKTLLETITLSALMRTESDSGSLSKEALLCPLMSLEFSPHDIKDSLVWLSPNSKSCFGALLWDIYSSPRVGQSHVVFPLLVPTFSAPNQTLDIRAVPEVEDSLKVFSEIRMDNIVSQATLRDCMKDHTEKVTKQLQNANGRLLSALSVHISMKQENAQDLVDYLRFQLEWYAQELVGVLQHTKAPAVHVLALVVHGIRGSCGPDRSIRPFLLAGPLMPQPLSRDAASVQLHEWTGVAVDHFSHILPWEMPSTELLHGNIKGIFGLEQEGGMERFRFILADALPHVVPGFGLEQNADSFTIIQTLMQEIHNKDELVKCIQAVLADQLSLDQANWRSEVAKNVKLLRRTGPFQLALLSHLRQDEKILPVLEAVWNQSLHSSCPFFADATDLQKAHWRPVAESLLGSRLDQMAMLCQLHDVPALTMPGSPAVMQIIFPQLQGFQGFQQSDHDFSPVLLNHSTQLAAVLRRCLPDALWQVLKAAGEAMSHGEVGSFGEDVITEVATRACRIVQEWPGSAIFTSVRSHLQSLIGALLRSMPGMPSTQQTDLPAGDIATELPDSNASTALLPAVAAILLLPVSEQVCDLQLRFPTTRAARAWQNFLPAQPLLNGTWQNIRQHAIQGAFQLHAAELEESLCTAPSQNFQDSLNLLSQLSVSIEEFIITVDRPDTSLGHRFEVHPFDLMDPPDPPGDPAPPVDEVRIATISHVLSLAECSQEKVVAILKHMRSSDIHLIAAVAGLIELDVDASLPLIGVSQALQLLSKECSRKPAALKAALMLMQQVIQRSKGNFQELYHMRTYLQQISIYLMENLMPRIWLSEFQIQSEVEKVGAKVLESFCSLMEGQVEFEVDARVMPLLEEFLPKISQGIGWDDPFVASLADALSLTSQLPSVVSQLVKKATKKKFGSSSRKALKILEEAFQKVLKVLQGTHRRQGQAEAVEADEAVSHRSHSFVALVLARELVTHSVLLVDKALENQETERRFDCILGHIVEILQLPLVNFAVDSTETETELCSGSGRSLRVSQLPSPFAALFVVAATRRREDAYATNATVRMLFDIIALKGSGTRLRALLAKCRAESETFSNAFGLSMLLPDRTVKPDVQEVAQCLQDMGNQQGHQGRSAQAAERFVELCHAKRNSFQELVPYLRALGEVVSLQCTAQDDAFQQAVQIARKLPDMVLGPAGDLLRQVAEKTEWNIDFLNRNGQNAWHTSIIAHVLCLVGAAHESINKTRQAELPPAVKPFTAFNVLDEATLQSTYWPGVPEDCWQSLRHSGLHKHKLVGGNMVWAECDCGYRYCYSECGAPASSAACPSLGRDNTCKLMNGGQGHVFNPGQRLIAVVVTETQINGSMREKYPEAFQRPGPLPGLFSLIEADEQASVKHADREAVSHSFPDETVRQDWNRPLDEQNGLHPVSFRVLHYLIDASALVSIEMEWKQGIQNKVHLLQSHFLNVAKMNPVKTPNDTVWYLMANMEADLVALRKLLKGTVEEATLFMHAVLHRLLSLSQDEQPCDEALTSHRARVAYETWFHQTVVAPILGSKTASGRFELPGVQVLRRQAGQASDPDLVLTSNFLARQGIPPDAWMLMKETLRASLLPHILKPLIFPIPQEAVLAAGRFEILRLLMAGLEEDGISWSVQSDLLRAASLAWILPFLQLVREKEGGKITMEAARRTTIKQWLDSQSGHEKDTAWSLFRNCEAAWEATLSSGNVRDGCGVIRLPALSLNSPLALACPIADPEKMRHGDIRVGNQGDRPEHIAALALHHLAVSHNKVVARIHSYLARQEAAHVKARLNPSAGLCKSSGQCQSVPSVPGDVMGGQVGAIDQRIRLIQHATTSDLFVFPSQIQTTCVSKGDTDISGHFGPRTFQID</sequence>
<name>A0A9P1FTH0_9DINO</name>
<keyword evidence="8" id="KW-0732">Signal</keyword>
<evidence type="ECO:0000313" key="13">
    <source>
        <dbReference type="Proteomes" id="UP001152797"/>
    </source>
</evidence>
<dbReference type="GO" id="GO:0008270">
    <property type="term" value="F:zinc ion binding"/>
    <property type="evidence" value="ECO:0007669"/>
    <property type="project" value="UniProtKB-KW"/>
</dbReference>
<dbReference type="GO" id="GO:0002376">
    <property type="term" value="P:immune system process"/>
    <property type="evidence" value="ECO:0007669"/>
    <property type="project" value="UniProtKB-KW"/>
</dbReference>
<dbReference type="PROSITE" id="PS51981">
    <property type="entry name" value="ZF_RZ"/>
    <property type="match status" value="1"/>
</dbReference>
<accession>A0A9P1FTH0</accession>
<feature type="domain" description="RZ-type" evidence="9">
    <location>
        <begin position="2498"/>
        <end position="2582"/>
    </location>
</feature>
<dbReference type="GO" id="GO:0016887">
    <property type="term" value="F:ATP hydrolysis activity"/>
    <property type="evidence" value="ECO:0007669"/>
    <property type="project" value="InterPro"/>
</dbReference>
<dbReference type="EMBL" id="CAMXCT010001322">
    <property type="protein sequence ID" value="CAI3988984.1"/>
    <property type="molecule type" value="Genomic_DNA"/>
</dbReference>
<reference evidence="10" key="1">
    <citation type="submission" date="2022-10" db="EMBL/GenBank/DDBJ databases">
        <authorList>
            <person name="Chen Y."/>
            <person name="Dougan E. K."/>
            <person name="Chan C."/>
            <person name="Rhodes N."/>
            <person name="Thang M."/>
        </authorList>
    </citation>
    <scope>NUCLEOTIDE SEQUENCE</scope>
</reference>
<dbReference type="GO" id="GO:0004842">
    <property type="term" value="F:ubiquitin-protein transferase activity"/>
    <property type="evidence" value="ECO:0007669"/>
    <property type="project" value="InterPro"/>
</dbReference>
<dbReference type="Proteomes" id="UP001152797">
    <property type="component" value="Unassembled WGS sequence"/>
</dbReference>
<dbReference type="PANTHER" id="PTHR22605">
    <property type="entry name" value="RZ-TYPE DOMAIN-CONTAINING PROTEIN"/>
    <property type="match status" value="1"/>
</dbReference>
<evidence type="ECO:0000256" key="7">
    <source>
        <dbReference type="SAM" id="MobiDB-lite"/>
    </source>
</evidence>
<dbReference type="InterPro" id="IPR027417">
    <property type="entry name" value="P-loop_NTPase"/>
</dbReference>
<dbReference type="SUPFAM" id="SSF52540">
    <property type="entry name" value="P-loop containing nucleoside triphosphate hydrolases"/>
    <property type="match status" value="1"/>
</dbReference>
<feature type="region of interest" description="Disordered" evidence="7">
    <location>
        <begin position="241"/>
        <end position="261"/>
    </location>
</feature>
<dbReference type="OrthoDB" id="435221at2759"/>
<gene>
    <name evidence="10" type="ORF">C1SCF055_LOCUS16092</name>
</gene>
<dbReference type="InterPro" id="IPR046439">
    <property type="entry name" value="ZF_RZ_dom"/>
</dbReference>
<evidence type="ECO:0000313" key="12">
    <source>
        <dbReference type="EMBL" id="CAL4776296.1"/>
    </source>
</evidence>
<evidence type="ECO:0000313" key="10">
    <source>
        <dbReference type="EMBL" id="CAI3988984.1"/>
    </source>
</evidence>
<comment type="subcellular location">
    <subcellularLocation>
        <location evidence="1">Cytoplasm</location>
    </subcellularLocation>
</comment>
<evidence type="ECO:0000256" key="2">
    <source>
        <dbReference type="ARBA" id="ARBA00022490"/>
    </source>
</evidence>
<keyword evidence="6" id="KW-0391">Immunity</keyword>
<evidence type="ECO:0000256" key="3">
    <source>
        <dbReference type="ARBA" id="ARBA00022723"/>
    </source>
</evidence>